<dbReference type="PANTHER" id="PTHR31973">
    <property type="entry name" value="POLYPROTEIN, PUTATIVE-RELATED"/>
    <property type="match status" value="1"/>
</dbReference>
<evidence type="ECO:0000259" key="6">
    <source>
        <dbReference type="PROSITE" id="PS50966"/>
    </source>
</evidence>
<feature type="region of interest" description="Disordered" evidence="5">
    <location>
        <begin position="609"/>
        <end position="642"/>
    </location>
</feature>
<feature type="compositionally biased region" description="Polar residues" evidence="5">
    <location>
        <begin position="736"/>
        <end position="759"/>
    </location>
</feature>
<keyword evidence="1" id="KW-0479">Metal-binding</keyword>
<dbReference type="InterPro" id="IPR006564">
    <property type="entry name" value="Znf_PMZ"/>
</dbReference>
<dbReference type="AlphaFoldDB" id="A0AA35YAK6"/>
<evidence type="ECO:0000256" key="5">
    <source>
        <dbReference type="SAM" id="MobiDB-lite"/>
    </source>
</evidence>
<accession>A0AA35YAK6</accession>
<evidence type="ECO:0000313" key="8">
    <source>
        <dbReference type="Proteomes" id="UP001177003"/>
    </source>
</evidence>
<dbReference type="Pfam" id="PF03108">
    <property type="entry name" value="DBD_Tnp_Mut"/>
    <property type="match status" value="1"/>
</dbReference>
<dbReference type="PROSITE" id="PS50966">
    <property type="entry name" value="ZF_SWIM"/>
    <property type="match status" value="1"/>
</dbReference>
<name>A0AA35YAK6_LACSI</name>
<dbReference type="PANTHER" id="PTHR31973:SF189">
    <property type="entry name" value="TRANSPOSASE, MUDR, PLANT, MULE TRANSPOSASE DOMAIN PROTEIN-RELATED"/>
    <property type="match status" value="1"/>
</dbReference>
<keyword evidence="8" id="KW-1185">Reference proteome</keyword>
<keyword evidence="2 4" id="KW-0863">Zinc-finger</keyword>
<dbReference type="InterPro" id="IPR004332">
    <property type="entry name" value="Transposase_MuDR"/>
</dbReference>
<dbReference type="Proteomes" id="UP001177003">
    <property type="component" value="Chromosome 2"/>
</dbReference>
<feature type="region of interest" description="Disordered" evidence="5">
    <location>
        <begin position="663"/>
        <end position="772"/>
    </location>
</feature>
<evidence type="ECO:0000313" key="7">
    <source>
        <dbReference type="EMBL" id="CAI9271380.1"/>
    </source>
</evidence>
<feature type="compositionally biased region" description="Basic residues" evidence="5">
    <location>
        <begin position="616"/>
        <end position="630"/>
    </location>
</feature>
<protein>
    <recommendedName>
        <fullName evidence="6">SWIM-type domain-containing protein</fullName>
    </recommendedName>
</protein>
<evidence type="ECO:0000256" key="2">
    <source>
        <dbReference type="ARBA" id="ARBA00022771"/>
    </source>
</evidence>
<organism evidence="7 8">
    <name type="scientific">Lactuca saligna</name>
    <name type="common">Willowleaf lettuce</name>
    <dbReference type="NCBI Taxonomy" id="75948"/>
    <lineage>
        <taxon>Eukaryota</taxon>
        <taxon>Viridiplantae</taxon>
        <taxon>Streptophyta</taxon>
        <taxon>Embryophyta</taxon>
        <taxon>Tracheophyta</taxon>
        <taxon>Spermatophyta</taxon>
        <taxon>Magnoliopsida</taxon>
        <taxon>eudicotyledons</taxon>
        <taxon>Gunneridae</taxon>
        <taxon>Pentapetalae</taxon>
        <taxon>asterids</taxon>
        <taxon>campanulids</taxon>
        <taxon>Asterales</taxon>
        <taxon>Asteraceae</taxon>
        <taxon>Cichorioideae</taxon>
        <taxon>Cichorieae</taxon>
        <taxon>Lactucinae</taxon>
        <taxon>Lactuca</taxon>
    </lineage>
</organism>
<dbReference type="InterPro" id="IPR007527">
    <property type="entry name" value="Znf_SWIM"/>
</dbReference>
<proteinExistence type="predicted"/>
<reference evidence="7" key="1">
    <citation type="submission" date="2023-04" db="EMBL/GenBank/DDBJ databases">
        <authorList>
            <person name="Vijverberg K."/>
            <person name="Xiong W."/>
            <person name="Schranz E."/>
        </authorList>
    </citation>
    <scope>NUCLEOTIDE SEQUENCE</scope>
</reference>
<dbReference type="GO" id="GO:0008270">
    <property type="term" value="F:zinc ion binding"/>
    <property type="evidence" value="ECO:0007669"/>
    <property type="project" value="UniProtKB-KW"/>
</dbReference>
<evidence type="ECO:0000256" key="1">
    <source>
        <dbReference type="ARBA" id="ARBA00022723"/>
    </source>
</evidence>
<dbReference type="EMBL" id="OX465078">
    <property type="protein sequence ID" value="CAI9271380.1"/>
    <property type="molecule type" value="Genomic_DNA"/>
</dbReference>
<keyword evidence="3" id="KW-0862">Zinc</keyword>
<gene>
    <name evidence="7" type="ORF">LSALG_LOCUS11652</name>
</gene>
<dbReference type="SMART" id="SM00575">
    <property type="entry name" value="ZnF_PMZ"/>
    <property type="match status" value="1"/>
</dbReference>
<feature type="domain" description="SWIM-type" evidence="6">
    <location>
        <begin position="539"/>
        <end position="571"/>
    </location>
</feature>
<dbReference type="Pfam" id="PF04434">
    <property type="entry name" value="SWIM"/>
    <property type="match status" value="1"/>
</dbReference>
<evidence type="ECO:0000256" key="3">
    <source>
        <dbReference type="ARBA" id="ARBA00022833"/>
    </source>
</evidence>
<feature type="compositionally biased region" description="Pro residues" evidence="5">
    <location>
        <begin position="684"/>
        <end position="732"/>
    </location>
</feature>
<evidence type="ECO:0000256" key="4">
    <source>
        <dbReference type="PROSITE-ProRule" id="PRU00325"/>
    </source>
</evidence>
<sequence>MCKDVYYCLDGQTLCQGFATLQNDCDSHEFLEYLHDKKKVTVYVDHMHEPLFDWIEMEEPEVEDDTNSNEDEVDVIGKEGWEHEMDDEEFSMKRERASIQSMQKKDMFLNKLCPNDEEEEDPTAEQLPPVYPVHNSEQQWDQMAPVLGMKFTNPSELKHCLTNYAVKHGYDLWYENNDKNRLLVKCCKGKEPTCLFRLWASWMQEERTFHIKSLKSTHNCGRVFKIGLVTYKWVGKQFFNVLIKNPKLSLRKMKAQISNTYNIIVSIGQCRNAKKFALSEIEGTLKEHYSRLWDYDIKIKRANPGSTVSMEVDNMLDGSTMFKRFYVCFRGVKDGWVEGCRRVIGIDGCFLKGICKGELLAVGLIEAIKERVPDADHRLCARHILANFNTRFKGEHFIKPFWKAVKATTKQKHEAAMKEIKELDSRAFDYLMERDPKCHCRDFQVEGVFCDAIENGISKSFNVEIVEARHKPIIAMLEDIRVYVMQRLYYQRTKGESWDLTICPSIRKKISDLKDKQRFWAVYPCGYQQFEVVLCNDRYTVDLIRRTCGCRGWQLTGIPCVNGVAAISSMNLNSEDYVASCYSKATYLNCYKYIIHPLNDSSLWTQSDYTKPLPPKSRRLPGRPSTKRRKSAAEREISSTHTISRVKQVQKCSICYVSGHNKKGCPTKKNPTTGDPDPASSTPAPIPTPRSTPIPTPIPTSTPIPTPRSTPILSPAPIPTPRSTPIPTPTPIPTSANPHPTPRSTPATPKQMQRSTSTRPFCRAVQVRKRKASERITKQCLRKKVVTKDGSGCSLGKPIDLG</sequence>